<evidence type="ECO:0000256" key="3">
    <source>
        <dbReference type="ARBA" id="ARBA00022723"/>
    </source>
</evidence>
<dbReference type="GO" id="GO:1900376">
    <property type="term" value="P:regulation of secondary metabolite biosynthetic process"/>
    <property type="evidence" value="ECO:0007669"/>
    <property type="project" value="TreeGrafter"/>
</dbReference>
<dbReference type="OrthoDB" id="8659436at2"/>
<feature type="binding site" evidence="9">
    <location>
        <position position="128"/>
    </location>
    <ligand>
        <name>Fe cation</name>
        <dbReference type="ChEBI" id="CHEBI:24875"/>
    </ligand>
</feature>
<evidence type="ECO:0000256" key="6">
    <source>
        <dbReference type="ARBA" id="ARBA00023125"/>
    </source>
</evidence>
<dbReference type="GO" id="GO:0000976">
    <property type="term" value="F:transcription cis-regulatory region binding"/>
    <property type="evidence" value="ECO:0007669"/>
    <property type="project" value="TreeGrafter"/>
</dbReference>
<evidence type="ECO:0000256" key="8">
    <source>
        <dbReference type="PIRSR" id="PIRSR602481-1"/>
    </source>
</evidence>
<organism evidence="10 11">
    <name type="scientific">Desulfonispora thiosulfatigenes DSM 11270</name>
    <dbReference type="NCBI Taxonomy" id="656914"/>
    <lineage>
        <taxon>Bacteria</taxon>
        <taxon>Bacillati</taxon>
        <taxon>Bacillota</taxon>
        <taxon>Clostridia</taxon>
        <taxon>Eubacteriales</taxon>
        <taxon>Peptococcaceae</taxon>
        <taxon>Desulfonispora</taxon>
    </lineage>
</organism>
<keyword evidence="6" id="KW-0238">DNA-binding</keyword>
<comment type="similarity">
    <text evidence="1">Belongs to the Fur family.</text>
</comment>
<evidence type="ECO:0000313" key="11">
    <source>
        <dbReference type="Proteomes" id="UP000192731"/>
    </source>
</evidence>
<gene>
    <name evidence="10" type="ORF">SAMN00017405_0233</name>
</gene>
<evidence type="ECO:0000256" key="9">
    <source>
        <dbReference type="PIRSR" id="PIRSR602481-2"/>
    </source>
</evidence>
<dbReference type="Gene3D" id="1.10.10.10">
    <property type="entry name" value="Winged helix-like DNA-binding domain superfamily/Winged helix DNA-binding domain"/>
    <property type="match status" value="1"/>
</dbReference>
<dbReference type="PANTHER" id="PTHR33202:SF7">
    <property type="entry name" value="FERRIC UPTAKE REGULATION PROTEIN"/>
    <property type="match status" value="1"/>
</dbReference>
<evidence type="ECO:0000256" key="7">
    <source>
        <dbReference type="ARBA" id="ARBA00023163"/>
    </source>
</evidence>
<feature type="binding site" evidence="9">
    <location>
        <position position="111"/>
    </location>
    <ligand>
        <name>Fe cation</name>
        <dbReference type="ChEBI" id="CHEBI:24875"/>
    </ligand>
</feature>
<keyword evidence="9" id="KW-0408">Iron</keyword>
<accession>A0A1W1VMF5</accession>
<evidence type="ECO:0000256" key="5">
    <source>
        <dbReference type="ARBA" id="ARBA00023015"/>
    </source>
</evidence>
<keyword evidence="3 8" id="KW-0479">Metal-binding</keyword>
<keyword evidence="7" id="KW-0804">Transcription</keyword>
<evidence type="ECO:0000256" key="1">
    <source>
        <dbReference type="ARBA" id="ARBA00007957"/>
    </source>
</evidence>
<keyword evidence="2" id="KW-0678">Repressor</keyword>
<feature type="binding site" evidence="8">
    <location>
        <position position="96"/>
    </location>
    <ligand>
        <name>Zn(2+)</name>
        <dbReference type="ChEBI" id="CHEBI:29105"/>
    </ligand>
</feature>
<feature type="binding site" evidence="8">
    <location>
        <position position="139"/>
    </location>
    <ligand>
        <name>Zn(2+)</name>
        <dbReference type="ChEBI" id="CHEBI:29105"/>
    </ligand>
</feature>
<dbReference type="InterPro" id="IPR036388">
    <property type="entry name" value="WH-like_DNA-bd_sf"/>
</dbReference>
<dbReference type="EMBL" id="FWWT01000022">
    <property type="protein sequence ID" value="SMB94559.1"/>
    <property type="molecule type" value="Genomic_DNA"/>
</dbReference>
<comment type="cofactor">
    <cofactor evidence="9">
        <name>Mn(2+)</name>
        <dbReference type="ChEBI" id="CHEBI:29035"/>
    </cofactor>
    <cofactor evidence="9">
        <name>Fe(2+)</name>
        <dbReference type="ChEBI" id="CHEBI:29033"/>
    </cofactor>
    <text evidence="9">Binds 1 Mn(2+) or Fe(2+) ion per subunit.</text>
</comment>
<dbReference type="STRING" id="656914.SAMN00017405_0233"/>
<feature type="binding site" evidence="8">
    <location>
        <position position="136"/>
    </location>
    <ligand>
        <name>Zn(2+)</name>
        <dbReference type="ChEBI" id="CHEBI:29105"/>
    </ligand>
</feature>
<feature type="binding site" evidence="8">
    <location>
        <position position="99"/>
    </location>
    <ligand>
        <name>Zn(2+)</name>
        <dbReference type="ChEBI" id="CHEBI:29105"/>
    </ligand>
</feature>
<name>A0A1W1VMF5_DESTI</name>
<dbReference type="InterPro" id="IPR043135">
    <property type="entry name" value="Fur_C"/>
</dbReference>
<keyword evidence="4 8" id="KW-0862">Zinc</keyword>
<comment type="cofactor">
    <cofactor evidence="8">
        <name>Zn(2+)</name>
        <dbReference type="ChEBI" id="CHEBI:29105"/>
    </cofactor>
    <text evidence="8">Binds 1 zinc ion per subunit.</text>
</comment>
<keyword evidence="11" id="KW-1185">Reference proteome</keyword>
<protein>
    <submittedName>
        <fullName evidence="10">Ferric uptake regulator, Fur family</fullName>
    </submittedName>
</protein>
<evidence type="ECO:0000313" key="10">
    <source>
        <dbReference type="EMBL" id="SMB94559.1"/>
    </source>
</evidence>
<dbReference type="SUPFAM" id="SSF46785">
    <property type="entry name" value="Winged helix' DNA-binding domain"/>
    <property type="match status" value="1"/>
</dbReference>
<dbReference type="InterPro" id="IPR036390">
    <property type="entry name" value="WH_DNA-bd_sf"/>
</dbReference>
<dbReference type="GO" id="GO:0008270">
    <property type="term" value="F:zinc ion binding"/>
    <property type="evidence" value="ECO:0007669"/>
    <property type="project" value="TreeGrafter"/>
</dbReference>
<dbReference type="AlphaFoldDB" id="A0A1W1VMF5"/>
<dbReference type="Pfam" id="PF01475">
    <property type="entry name" value="FUR"/>
    <property type="match status" value="1"/>
</dbReference>
<dbReference type="InterPro" id="IPR002481">
    <property type="entry name" value="FUR"/>
</dbReference>
<dbReference type="RefSeq" id="WP_084054048.1">
    <property type="nucleotide sequence ID" value="NZ_FWWT01000022.1"/>
</dbReference>
<sequence>MKHIDDIQKELKAKDYKMTPQRKIIIDFFLKHPEKHLSAEDVFLEVKKINPDIGLATVYRTLELLADLEILKKMNFDDGKFRYEFSNEEEHHHLICLGCDEVIEFENEVLESLANVIAQKHGFKVVDHQLKFYGYCKNCTQKGKDYI</sequence>
<dbReference type="Proteomes" id="UP000192731">
    <property type="component" value="Unassembled WGS sequence"/>
</dbReference>
<evidence type="ECO:0000256" key="2">
    <source>
        <dbReference type="ARBA" id="ARBA00022491"/>
    </source>
</evidence>
<dbReference type="CDD" id="cd07153">
    <property type="entry name" value="Fur_like"/>
    <property type="match status" value="1"/>
</dbReference>
<evidence type="ECO:0000256" key="4">
    <source>
        <dbReference type="ARBA" id="ARBA00022833"/>
    </source>
</evidence>
<dbReference type="GO" id="GO:0003700">
    <property type="term" value="F:DNA-binding transcription factor activity"/>
    <property type="evidence" value="ECO:0007669"/>
    <property type="project" value="InterPro"/>
</dbReference>
<dbReference type="FunFam" id="1.10.10.10:FF:000051">
    <property type="entry name" value="Fur family transcriptional regulator"/>
    <property type="match status" value="1"/>
</dbReference>
<proteinExistence type="inferred from homology"/>
<dbReference type="GO" id="GO:0045892">
    <property type="term" value="P:negative regulation of DNA-templated transcription"/>
    <property type="evidence" value="ECO:0007669"/>
    <property type="project" value="TreeGrafter"/>
</dbReference>
<dbReference type="PANTHER" id="PTHR33202">
    <property type="entry name" value="ZINC UPTAKE REGULATION PROTEIN"/>
    <property type="match status" value="1"/>
</dbReference>
<keyword evidence="5" id="KW-0805">Transcription regulation</keyword>
<reference evidence="10 11" key="1">
    <citation type="submission" date="2017-04" db="EMBL/GenBank/DDBJ databases">
        <authorList>
            <person name="Afonso C.L."/>
            <person name="Miller P.J."/>
            <person name="Scott M.A."/>
            <person name="Spackman E."/>
            <person name="Goraichik I."/>
            <person name="Dimitrov K.M."/>
            <person name="Suarez D.L."/>
            <person name="Swayne D.E."/>
        </authorList>
    </citation>
    <scope>NUCLEOTIDE SEQUENCE [LARGE SCALE GENOMIC DNA]</scope>
    <source>
        <strain evidence="10 11">DSM 11270</strain>
    </source>
</reference>
<dbReference type="Gene3D" id="3.30.1490.190">
    <property type="match status" value="1"/>
</dbReference>